<organism evidence="1 2">
    <name type="scientific">Pseudomonas syringae pv. spinaceae</name>
    <dbReference type="NCBI Taxonomy" id="264459"/>
    <lineage>
        <taxon>Bacteria</taxon>
        <taxon>Pseudomonadati</taxon>
        <taxon>Pseudomonadota</taxon>
        <taxon>Gammaproteobacteria</taxon>
        <taxon>Pseudomonadales</taxon>
        <taxon>Pseudomonadaceae</taxon>
        <taxon>Pseudomonas</taxon>
        <taxon>Pseudomonas syringae</taxon>
    </lineage>
</organism>
<dbReference type="PATRIC" id="fig|264459.3.peg.2044"/>
<gene>
    <name evidence="1" type="ORF">ALO94_01125</name>
</gene>
<evidence type="ECO:0000313" key="1">
    <source>
        <dbReference type="EMBL" id="KPZ14495.1"/>
    </source>
</evidence>
<comment type="caution">
    <text evidence="1">The sequence shown here is derived from an EMBL/GenBank/DDBJ whole genome shotgun (WGS) entry which is preliminary data.</text>
</comment>
<proteinExistence type="predicted"/>
<sequence length="42" mass="5208">DFALSTEITLEDWKARPLWRRVKQRLWGWIDRLVVNLLDQRN</sequence>
<dbReference type="Proteomes" id="UP000050384">
    <property type="component" value="Unassembled WGS sequence"/>
</dbReference>
<evidence type="ECO:0000313" key="2">
    <source>
        <dbReference type="Proteomes" id="UP000050384"/>
    </source>
</evidence>
<dbReference type="EMBL" id="LJRI01000035">
    <property type="protein sequence ID" value="KPZ14495.1"/>
    <property type="molecule type" value="Genomic_DNA"/>
</dbReference>
<reference evidence="1 2" key="1">
    <citation type="submission" date="2015-09" db="EMBL/GenBank/DDBJ databases">
        <title>Genome announcement of multiple Pseudomonas syringae strains.</title>
        <authorList>
            <person name="Thakur S."/>
            <person name="Wang P.W."/>
            <person name="Gong Y."/>
            <person name="Weir B.S."/>
            <person name="Guttman D.S."/>
        </authorList>
    </citation>
    <scope>NUCLEOTIDE SEQUENCE [LARGE SCALE GENOMIC DNA]</scope>
    <source>
        <strain evidence="1 2">ICMP16929</strain>
    </source>
</reference>
<accession>A0A0Q0CYK1</accession>
<feature type="non-terminal residue" evidence="1">
    <location>
        <position position="1"/>
    </location>
</feature>
<protein>
    <submittedName>
        <fullName evidence="1">Phospholipase D family protein</fullName>
    </submittedName>
</protein>
<dbReference type="AlphaFoldDB" id="A0A0Q0CYK1"/>
<name>A0A0Q0CYK1_PSESX</name>